<feature type="transmembrane region" description="Helical" evidence="8">
    <location>
        <begin position="104"/>
        <end position="123"/>
    </location>
</feature>
<feature type="transmembrane region" description="Helical" evidence="8">
    <location>
        <begin position="78"/>
        <end position="98"/>
    </location>
</feature>
<dbReference type="Proteomes" id="UP000273044">
    <property type="component" value="Chromosome"/>
</dbReference>
<keyword evidence="6 8" id="KW-1133">Transmembrane helix</keyword>
<comment type="similarity">
    <text evidence="2">Belongs to the binding-protein-dependent transport system permease family. FecCD subfamily.</text>
</comment>
<feature type="transmembrane region" description="Helical" evidence="8">
    <location>
        <begin position="48"/>
        <end position="66"/>
    </location>
</feature>
<evidence type="ECO:0000256" key="7">
    <source>
        <dbReference type="ARBA" id="ARBA00023136"/>
    </source>
</evidence>
<evidence type="ECO:0000256" key="2">
    <source>
        <dbReference type="ARBA" id="ARBA00007935"/>
    </source>
</evidence>
<name>A0A448N241_9ACTN</name>
<evidence type="ECO:0000313" key="9">
    <source>
        <dbReference type="EMBL" id="VEH71478.1"/>
    </source>
</evidence>
<feature type="transmembrane region" description="Helical" evidence="8">
    <location>
        <begin position="176"/>
        <end position="199"/>
    </location>
</feature>
<sequence length="315" mass="31745">MGLRQRITILILLAVAGAALVTASLYLGLPASGRVARIVFLEIRLPRLLVGAAAGAGLGVAGLLVQRAMRNPLAVPDLLGVSGGAAFVAALLVTSGIHSLTARTAGALAGAVAGGALCLLAAARGRSAAQTLLIGAAVSTAWQAAVLTVMSTADQVELSIIFKYLVGSLTEITADVALPLIVPLVIGCAATVAVLPALGVLSLGDEQASALGMRPGRWRLLALGVAALLVALVVAACGPIAWVAFVAPTVTRWFVPGAGEVFRLAVTAIIGAGVSVGADIAARELFKPFETPLGAWTALIGFCVAMVFVARRPDR</sequence>
<dbReference type="GeneID" id="64408215"/>
<feature type="transmembrane region" description="Helical" evidence="8">
    <location>
        <begin position="293"/>
        <end position="310"/>
    </location>
</feature>
<keyword evidence="10" id="KW-1185">Reference proteome</keyword>
<dbReference type="PANTHER" id="PTHR30472:SF37">
    <property type="entry name" value="FE(3+) DICITRATE TRANSPORT SYSTEM PERMEASE PROTEIN FECD-RELATED"/>
    <property type="match status" value="1"/>
</dbReference>
<feature type="transmembrane region" description="Helical" evidence="8">
    <location>
        <begin position="132"/>
        <end position="156"/>
    </location>
</feature>
<evidence type="ECO:0000256" key="6">
    <source>
        <dbReference type="ARBA" id="ARBA00022989"/>
    </source>
</evidence>
<reference evidence="9 10" key="1">
    <citation type="submission" date="2018-12" db="EMBL/GenBank/DDBJ databases">
        <authorList>
            <consortium name="Pathogen Informatics"/>
        </authorList>
    </citation>
    <scope>NUCLEOTIDE SEQUENCE [LARGE SCALE GENOMIC DNA]</scope>
    <source>
        <strain evidence="9 10">NCTC12967</strain>
    </source>
</reference>
<feature type="transmembrane region" description="Helical" evidence="8">
    <location>
        <begin position="7"/>
        <end position="28"/>
    </location>
</feature>
<dbReference type="GO" id="GO:0005886">
    <property type="term" value="C:plasma membrane"/>
    <property type="evidence" value="ECO:0007669"/>
    <property type="project" value="UniProtKB-SubCell"/>
</dbReference>
<dbReference type="PANTHER" id="PTHR30472">
    <property type="entry name" value="FERRIC ENTEROBACTIN TRANSPORT SYSTEM PERMEASE PROTEIN"/>
    <property type="match status" value="1"/>
</dbReference>
<dbReference type="Gene3D" id="1.10.3470.10">
    <property type="entry name" value="ABC transporter involved in vitamin B12 uptake, BtuC"/>
    <property type="match status" value="1"/>
</dbReference>
<keyword evidence="3" id="KW-0813">Transport</keyword>
<dbReference type="RefSeq" id="WP_061787595.1">
    <property type="nucleotide sequence ID" value="NZ_CAURRE010000011.1"/>
</dbReference>
<organism evidence="9 10">
    <name type="scientific">Arachnia propionica</name>
    <dbReference type="NCBI Taxonomy" id="1750"/>
    <lineage>
        <taxon>Bacteria</taxon>
        <taxon>Bacillati</taxon>
        <taxon>Actinomycetota</taxon>
        <taxon>Actinomycetes</taxon>
        <taxon>Propionibacteriales</taxon>
        <taxon>Propionibacteriaceae</taxon>
        <taxon>Arachnia</taxon>
    </lineage>
</organism>
<comment type="subcellular location">
    <subcellularLocation>
        <location evidence="1">Cell membrane</location>
        <topology evidence="1">Multi-pass membrane protein</topology>
    </subcellularLocation>
</comment>
<dbReference type="GO" id="GO:0022857">
    <property type="term" value="F:transmembrane transporter activity"/>
    <property type="evidence" value="ECO:0007669"/>
    <property type="project" value="InterPro"/>
</dbReference>
<dbReference type="GO" id="GO:0033214">
    <property type="term" value="P:siderophore-iron import into cell"/>
    <property type="evidence" value="ECO:0007669"/>
    <property type="project" value="TreeGrafter"/>
</dbReference>
<evidence type="ECO:0000256" key="3">
    <source>
        <dbReference type="ARBA" id="ARBA00022448"/>
    </source>
</evidence>
<evidence type="ECO:0000313" key="10">
    <source>
        <dbReference type="Proteomes" id="UP000273044"/>
    </source>
</evidence>
<dbReference type="Pfam" id="PF01032">
    <property type="entry name" value="FecCD"/>
    <property type="match status" value="1"/>
</dbReference>
<evidence type="ECO:0000256" key="4">
    <source>
        <dbReference type="ARBA" id="ARBA00022475"/>
    </source>
</evidence>
<keyword evidence="4" id="KW-1003">Cell membrane</keyword>
<evidence type="ECO:0000256" key="1">
    <source>
        <dbReference type="ARBA" id="ARBA00004651"/>
    </source>
</evidence>
<keyword evidence="7 8" id="KW-0472">Membrane</keyword>
<dbReference type="InterPro" id="IPR037294">
    <property type="entry name" value="ABC_BtuC-like"/>
</dbReference>
<feature type="transmembrane region" description="Helical" evidence="8">
    <location>
        <begin position="220"/>
        <end position="242"/>
    </location>
</feature>
<accession>A0A448N241</accession>
<evidence type="ECO:0000256" key="5">
    <source>
        <dbReference type="ARBA" id="ARBA00022692"/>
    </source>
</evidence>
<proteinExistence type="inferred from homology"/>
<dbReference type="AlphaFoldDB" id="A0A448N241"/>
<dbReference type="SUPFAM" id="SSF81345">
    <property type="entry name" value="ABC transporter involved in vitamin B12 uptake, BtuC"/>
    <property type="match status" value="1"/>
</dbReference>
<keyword evidence="5 8" id="KW-0812">Transmembrane</keyword>
<gene>
    <name evidence="9" type="primary">fecD_2</name>
    <name evidence="9" type="ORF">NCTC12967_02800</name>
</gene>
<evidence type="ECO:0000256" key="8">
    <source>
        <dbReference type="SAM" id="Phobius"/>
    </source>
</evidence>
<dbReference type="InterPro" id="IPR000522">
    <property type="entry name" value="ABC_transptr_permease_BtuC"/>
</dbReference>
<dbReference type="EMBL" id="LR134406">
    <property type="protein sequence ID" value="VEH71478.1"/>
    <property type="molecule type" value="Genomic_DNA"/>
</dbReference>
<protein>
    <submittedName>
        <fullName evidence="9">Iron(III) dicitrate transport system permease protein fecD</fullName>
    </submittedName>
</protein>